<feature type="compositionally biased region" description="Polar residues" evidence="1">
    <location>
        <begin position="41"/>
        <end position="50"/>
    </location>
</feature>
<feature type="region of interest" description="Disordered" evidence="1">
    <location>
        <begin position="15"/>
        <end position="58"/>
    </location>
</feature>
<comment type="caution">
    <text evidence="3">The sequence shown here is derived from an EMBL/GenBank/DDBJ whole genome shotgun (WGS) entry which is preliminary data.</text>
</comment>
<proteinExistence type="predicted"/>
<protein>
    <submittedName>
        <fullName evidence="3">Uncharacterized protein</fullName>
    </submittedName>
</protein>
<accession>A0ABQ9U8F9</accession>
<feature type="chain" id="PRO_5047166950" evidence="2">
    <location>
        <begin position="21"/>
        <end position="114"/>
    </location>
</feature>
<name>A0ABQ9U8F9_SAGOE</name>
<evidence type="ECO:0000256" key="1">
    <source>
        <dbReference type="SAM" id="MobiDB-lite"/>
    </source>
</evidence>
<dbReference type="EMBL" id="JASSZA010000015">
    <property type="protein sequence ID" value="KAK2093349.1"/>
    <property type="molecule type" value="Genomic_DNA"/>
</dbReference>
<dbReference type="Proteomes" id="UP001266305">
    <property type="component" value="Unassembled WGS sequence"/>
</dbReference>
<reference evidence="3 4" key="1">
    <citation type="submission" date="2023-05" db="EMBL/GenBank/DDBJ databases">
        <title>B98-5 Cell Line De Novo Hybrid Assembly: An Optical Mapping Approach.</title>
        <authorList>
            <person name="Kananen K."/>
            <person name="Auerbach J.A."/>
            <person name="Kautto E."/>
            <person name="Blachly J.S."/>
        </authorList>
    </citation>
    <scope>NUCLEOTIDE SEQUENCE [LARGE SCALE GENOMIC DNA]</scope>
    <source>
        <strain evidence="3">B95-8</strain>
        <tissue evidence="3">Cell line</tissue>
    </source>
</reference>
<keyword evidence="2" id="KW-0732">Signal</keyword>
<evidence type="ECO:0000256" key="2">
    <source>
        <dbReference type="SAM" id="SignalP"/>
    </source>
</evidence>
<feature type="signal peptide" evidence="2">
    <location>
        <begin position="1"/>
        <end position="20"/>
    </location>
</feature>
<organism evidence="3 4">
    <name type="scientific">Saguinus oedipus</name>
    <name type="common">Cotton-top tamarin</name>
    <name type="synonym">Oedipomidas oedipus</name>
    <dbReference type="NCBI Taxonomy" id="9490"/>
    <lineage>
        <taxon>Eukaryota</taxon>
        <taxon>Metazoa</taxon>
        <taxon>Chordata</taxon>
        <taxon>Craniata</taxon>
        <taxon>Vertebrata</taxon>
        <taxon>Euteleostomi</taxon>
        <taxon>Mammalia</taxon>
        <taxon>Eutheria</taxon>
        <taxon>Euarchontoglires</taxon>
        <taxon>Primates</taxon>
        <taxon>Haplorrhini</taxon>
        <taxon>Platyrrhini</taxon>
        <taxon>Cebidae</taxon>
        <taxon>Callitrichinae</taxon>
        <taxon>Saguinus</taxon>
    </lineage>
</organism>
<sequence>MKVLGAALLQPLALSPGASSCSCGREAGPQHASLGYDFSKKQGQAQSAQGVTAWPGDPAQSVTVWPEEPAQNVMEELGDPAQYVTAWPRDPAQSMLVQRGDLAQSVVVQPGEPA</sequence>
<evidence type="ECO:0000313" key="3">
    <source>
        <dbReference type="EMBL" id="KAK2093349.1"/>
    </source>
</evidence>
<evidence type="ECO:0000313" key="4">
    <source>
        <dbReference type="Proteomes" id="UP001266305"/>
    </source>
</evidence>
<dbReference type="PROSITE" id="PS51257">
    <property type="entry name" value="PROKAR_LIPOPROTEIN"/>
    <property type="match status" value="1"/>
</dbReference>
<gene>
    <name evidence="3" type="ORF">P7K49_029878</name>
</gene>
<keyword evidence="4" id="KW-1185">Reference proteome</keyword>